<organism evidence="2 3">
    <name type="scientific">Reticulomyxa filosa</name>
    <dbReference type="NCBI Taxonomy" id="46433"/>
    <lineage>
        <taxon>Eukaryota</taxon>
        <taxon>Sar</taxon>
        <taxon>Rhizaria</taxon>
        <taxon>Retaria</taxon>
        <taxon>Foraminifera</taxon>
        <taxon>Monothalamids</taxon>
        <taxon>Reticulomyxidae</taxon>
        <taxon>Reticulomyxa</taxon>
    </lineage>
</organism>
<comment type="caution">
    <text evidence="2">The sequence shown here is derived from an EMBL/GenBank/DDBJ whole genome shotgun (WGS) entry which is preliminary data.</text>
</comment>
<dbReference type="InterPro" id="IPR036305">
    <property type="entry name" value="RGS_sf"/>
</dbReference>
<feature type="compositionally biased region" description="Polar residues" evidence="1">
    <location>
        <begin position="96"/>
        <end position="114"/>
    </location>
</feature>
<feature type="region of interest" description="Disordered" evidence="1">
    <location>
        <begin position="155"/>
        <end position="230"/>
    </location>
</feature>
<dbReference type="SUPFAM" id="SSF48097">
    <property type="entry name" value="Regulator of G-protein signaling, RGS"/>
    <property type="match status" value="1"/>
</dbReference>
<dbReference type="Proteomes" id="UP000023152">
    <property type="component" value="Unassembled WGS sequence"/>
</dbReference>
<feature type="region of interest" description="Disordered" evidence="1">
    <location>
        <begin position="287"/>
        <end position="311"/>
    </location>
</feature>
<name>X6NMX8_RETFI</name>
<dbReference type="AlphaFoldDB" id="X6NMX8"/>
<keyword evidence="3" id="KW-1185">Reference proteome</keyword>
<feature type="compositionally biased region" description="Polar residues" evidence="1">
    <location>
        <begin position="179"/>
        <end position="196"/>
    </location>
</feature>
<accession>X6NMX8</accession>
<sequence>MCITYIRVYVYISNKQSNNIIFGCYYCSCSFNIYMKECRELKKKGTFEEINSHIQMLWYRFLASNAPQQVNISHGNYQAIQHCLFPHLVKNCRPQNDSPQPIVSNRIGDSTNSAEGVPNEEDATNKQATSSSKRGNFILDEILTIIPEPMPVIADHTHHTSHTNSTSSKSSLPASSSSPVHVQNGNDNSSSIHNSPMSPPPPQQQQQQQQGNANAVIPESNGKRHQKQNLIKRFDNKKDVLSLDLCLNSAEREVSSLINGNLLTRFSESKYYQRYFIEQCSQRKANRNLQSAKTTNGKTNSSSTLISHPFNSNNAKYNRRFSLF</sequence>
<evidence type="ECO:0000256" key="1">
    <source>
        <dbReference type="SAM" id="MobiDB-lite"/>
    </source>
</evidence>
<evidence type="ECO:0000313" key="3">
    <source>
        <dbReference type="Proteomes" id="UP000023152"/>
    </source>
</evidence>
<gene>
    <name evidence="2" type="ORF">RFI_09514</name>
</gene>
<feature type="compositionally biased region" description="Low complexity" evidence="1">
    <location>
        <begin position="162"/>
        <end position="178"/>
    </location>
</feature>
<proteinExistence type="predicted"/>
<feature type="region of interest" description="Disordered" evidence="1">
    <location>
        <begin position="96"/>
        <end position="132"/>
    </location>
</feature>
<feature type="compositionally biased region" description="Low complexity" evidence="1">
    <location>
        <begin position="291"/>
        <end position="304"/>
    </location>
</feature>
<reference evidence="2 3" key="1">
    <citation type="journal article" date="2013" name="Curr. Biol.">
        <title>The Genome of the Foraminiferan Reticulomyxa filosa.</title>
        <authorList>
            <person name="Glockner G."/>
            <person name="Hulsmann N."/>
            <person name="Schleicher M."/>
            <person name="Noegel A.A."/>
            <person name="Eichinger L."/>
            <person name="Gallinger C."/>
            <person name="Pawlowski J."/>
            <person name="Sierra R."/>
            <person name="Euteneuer U."/>
            <person name="Pillet L."/>
            <person name="Moustafa A."/>
            <person name="Platzer M."/>
            <person name="Groth M."/>
            <person name="Szafranski K."/>
            <person name="Schliwa M."/>
        </authorList>
    </citation>
    <scope>NUCLEOTIDE SEQUENCE [LARGE SCALE GENOMIC DNA]</scope>
</reference>
<protein>
    <submittedName>
        <fullName evidence="2">Uncharacterized protein</fullName>
    </submittedName>
</protein>
<evidence type="ECO:0000313" key="2">
    <source>
        <dbReference type="EMBL" id="ETO27620.1"/>
    </source>
</evidence>
<dbReference type="EMBL" id="ASPP01007142">
    <property type="protein sequence ID" value="ETO27620.1"/>
    <property type="molecule type" value="Genomic_DNA"/>
</dbReference>